<proteinExistence type="inferred from homology"/>
<keyword evidence="6" id="KW-1185">Reference proteome</keyword>
<dbReference type="PANTHER" id="PTHR11188:SF176">
    <property type="entry name" value="ARRESTIN DOMAIN-CONTAINING PROTEIN 1"/>
    <property type="match status" value="1"/>
</dbReference>
<evidence type="ECO:0000313" key="5">
    <source>
        <dbReference type="EMBL" id="KAF2904843.1"/>
    </source>
</evidence>
<protein>
    <recommendedName>
        <fullName evidence="4">Arrestin C-terminal-like domain-containing protein</fullName>
    </recommendedName>
</protein>
<accession>A0A8K0GPB9</accession>
<comment type="similarity">
    <text evidence="1">Belongs to the arrestin family.</text>
</comment>
<evidence type="ECO:0000313" key="6">
    <source>
        <dbReference type="Proteomes" id="UP000801492"/>
    </source>
</evidence>
<dbReference type="InterPro" id="IPR014756">
    <property type="entry name" value="Ig_E-set"/>
</dbReference>
<dbReference type="InterPro" id="IPR011022">
    <property type="entry name" value="Arrestin_C-like"/>
</dbReference>
<dbReference type="GO" id="GO:0005737">
    <property type="term" value="C:cytoplasm"/>
    <property type="evidence" value="ECO:0007669"/>
    <property type="project" value="TreeGrafter"/>
</dbReference>
<dbReference type="Pfam" id="PF00339">
    <property type="entry name" value="Arrestin_N"/>
    <property type="match status" value="1"/>
</dbReference>
<dbReference type="Proteomes" id="UP000801492">
    <property type="component" value="Unassembled WGS sequence"/>
</dbReference>
<reference evidence="5" key="1">
    <citation type="submission" date="2019-08" db="EMBL/GenBank/DDBJ databases">
        <title>The genome of the North American firefly Photinus pyralis.</title>
        <authorList>
            <consortium name="Photinus pyralis genome working group"/>
            <person name="Fallon T.R."/>
            <person name="Sander Lower S.E."/>
            <person name="Weng J.-K."/>
        </authorList>
    </citation>
    <scope>NUCLEOTIDE SEQUENCE</scope>
    <source>
        <strain evidence="5">TRF0915ILg1</strain>
        <tissue evidence="5">Whole body</tissue>
    </source>
</reference>
<dbReference type="EMBL" id="VTPC01000663">
    <property type="protein sequence ID" value="KAF2904843.1"/>
    <property type="molecule type" value="Genomic_DNA"/>
</dbReference>
<evidence type="ECO:0000256" key="3">
    <source>
        <dbReference type="SAM" id="MobiDB-lite"/>
    </source>
</evidence>
<feature type="domain" description="Arrestin C-terminal-like" evidence="4">
    <location>
        <begin position="176"/>
        <end position="309"/>
    </location>
</feature>
<dbReference type="Gene3D" id="2.60.40.640">
    <property type="match status" value="2"/>
</dbReference>
<dbReference type="PANTHER" id="PTHR11188">
    <property type="entry name" value="ARRESTIN DOMAIN CONTAINING PROTEIN"/>
    <property type="match status" value="1"/>
</dbReference>
<feature type="region of interest" description="Disordered" evidence="3">
    <location>
        <begin position="317"/>
        <end position="337"/>
    </location>
</feature>
<dbReference type="SMART" id="SM01017">
    <property type="entry name" value="Arrestin_C"/>
    <property type="match status" value="1"/>
</dbReference>
<comment type="caution">
    <text evidence="5">The sequence shown here is derived from an EMBL/GenBank/DDBJ whole genome shotgun (WGS) entry which is preliminary data.</text>
</comment>
<name>A0A8K0GPB9_IGNLU</name>
<keyword evidence="2" id="KW-0716">Sensory transduction</keyword>
<feature type="compositionally biased region" description="Basic and acidic residues" evidence="3">
    <location>
        <begin position="470"/>
        <end position="485"/>
    </location>
</feature>
<feature type="compositionally biased region" description="Pro residues" evidence="3">
    <location>
        <begin position="364"/>
        <end position="392"/>
    </location>
</feature>
<dbReference type="GO" id="GO:0015031">
    <property type="term" value="P:protein transport"/>
    <property type="evidence" value="ECO:0007669"/>
    <property type="project" value="TreeGrafter"/>
</dbReference>
<dbReference type="InterPro" id="IPR014752">
    <property type="entry name" value="Arrestin-like_C"/>
</dbReference>
<dbReference type="InterPro" id="IPR050357">
    <property type="entry name" value="Arrestin_domain-protein"/>
</dbReference>
<dbReference type="InterPro" id="IPR011021">
    <property type="entry name" value="Arrestin-like_N"/>
</dbReference>
<evidence type="ECO:0000256" key="2">
    <source>
        <dbReference type="ARBA" id="ARBA00022606"/>
    </source>
</evidence>
<evidence type="ECO:0000259" key="4">
    <source>
        <dbReference type="SMART" id="SM01017"/>
    </source>
</evidence>
<dbReference type="AlphaFoldDB" id="A0A8K0GPB9"/>
<dbReference type="SUPFAM" id="SSF81296">
    <property type="entry name" value="E set domains"/>
    <property type="match status" value="2"/>
</dbReference>
<organism evidence="5 6">
    <name type="scientific">Ignelater luminosus</name>
    <name type="common">Cucubano</name>
    <name type="synonym">Pyrophorus luminosus</name>
    <dbReference type="NCBI Taxonomy" id="2038154"/>
    <lineage>
        <taxon>Eukaryota</taxon>
        <taxon>Metazoa</taxon>
        <taxon>Ecdysozoa</taxon>
        <taxon>Arthropoda</taxon>
        <taxon>Hexapoda</taxon>
        <taxon>Insecta</taxon>
        <taxon>Pterygota</taxon>
        <taxon>Neoptera</taxon>
        <taxon>Endopterygota</taxon>
        <taxon>Coleoptera</taxon>
        <taxon>Polyphaga</taxon>
        <taxon>Elateriformia</taxon>
        <taxon>Elateroidea</taxon>
        <taxon>Elateridae</taxon>
        <taxon>Agrypninae</taxon>
        <taxon>Pyrophorini</taxon>
        <taxon>Ignelater</taxon>
    </lineage>
</organism>
<feature type="compositionally biased region" description="Pro residues" evidence="3">
    <location>
        <begin position="419"/>
        <end position="432"/>
    </location>
</feature>
<dbReference type="Pfam" id="PF02752">
    <property type="entry name" value="Arrestin_C"/>
    <property type="match status" value="1"/>
</dbReference>
<dbReference type="OrthoDB" id="2333384at2759"/>
<gene>
    <name evidence="5" type="ORF">ILUMI_01314</name>
</gene>
<sequence length="485" mass="53909">MSFIKVHLDNYNNRCFPGQAIAGRVECCFNKEKKLKAVKIKFKGRAETEWTKTESQYDYTTKKQESKNVRYHAEEEYFSAEQNLVQGGDEFHLPAGKHFYPFSYVLPRNLPSSFEGSYGNVRYYIKAVVDRPWASDYEHIFSLNVVSPVDLNSISGLRDPVDTSVDKTMCSCWCKDAGALTFEMSLPATGFVPGQKVDIGSHVENMTNVNVNCVKFEIISNLQFITHYPSTEYRNDEKLITECKEIGIGAHCDKSWTSSLKIPTNHSYPNLTACSIINISYRLKAKVIVSFPHDDLENEVPLVIGSIPLTGVTTTFEASPPVQEMPSPPEDSRILKEKRPSIFISGNSRFLKEKRPSVFISGGPPYPPESPTTPPPYPSGSPPYPSETPPYPTGELLYPAGPSLILNGFDDKTSLPASPGSPPYPSGEPLHPPIATLFPPSDLSDFGGRRHSAPSPAFVTRFPSDFAPRSYEDGTDQKKKNEKLG</sequence>
<feature type="region of interest" description="Disordered" evidence="3">
    <location>
        <begin position="410"/>
        <end position="485"/>
    </location>
</feature>
<feature type="region of interest" description="Disordered" evidence="3">
    <location>
        <begin position="357"/>
        <end position="394"/>
    </location>
</feature>
<evidence type="ECO:0000256" key="1">
    <source>
        <dbReference type="ARBA" id="ARBA00005298"/>
    </source>
</evidence>